<organism evidence="1 2">
    <name type="scientific">Duncaniella freteri</name>
    <dbReference type="NCBI Taxonomy" id="2530391"/>
    <lineage>
        <taxon>Bacteria</taxon>
        <taxon>Pseudomonadati</taxon>
        <taxon>Bacteroidota</taxon>
        <taxon>Bacteroidia</taxon>
        <taxon>Bacteroidales</taxon>
        <taxon>Muribaculaceae</taxon>
        <taxon>Duncaniella</taxon>
    </lineage>
</organism>
<dbReference type="EMBL" id="SJSA01000001">
    <property type="protein sequence ID" value="TGG40758.1"/>
    <property type="molecule type" value="Genomic_DNA"/>
</dbReference>
<dbReference type="RefSeq" id="WP_135471732.1">
    <property type="nucleotide sequence ID" value="NZ_SJSA01000001.1"/>
</dbReference>
<dbReference type="Proteomes" id="UP000297635">
    <property type="component" value="Unassembled WGS sequence"/>
</dbReference>
<name>A0A4Z0VB19_9BACT</name>
<protein>
    <submittedName>
        <fullName evidence="1">Uncharacterized protein</fullName>
    </submittedName>
</protein>
<accession>A0A4Z0VB19</accession>
<sequence>MKPKKIIILTIIVLFGIMGATVCYRHDISYQQICCIKNPDSKDNANTLFYPYGFALLHDSISLQSYRGINESTLRIADNVGQWDFEKYSYLITYGNNVEQLSYSWLDTFIYDESPSYAKCWKEGKQLLIVDYLGFNYRQHSLLNDKEIKGNDSIYVYRLPHSPFLRGLQN</sequence>
<reference evidence="1 2" key="1">
    <citation type="submission" date="2019-02" db="EMBL/GenBank/DDBJ databases">
        <title>Isolation and identification of novel species under the genus Muribaculum.</title>
        <authorList>
            <person name="Miyake S."/>
            <person name="Ding Y."/>
            <person name="Low A."/>
            <person name="Soh M."/>
            <person name="Seedorf H."/>
        </authorList>
    </citation>
    <scope>NUCLEOTIDE SEQUENCE [LARGE SCALE GENOMIC DNA]</scope>
    <source>
        <strain evidence="1 2">TLL-A3</strain>
    </source>
</reference>
<gene>
    <name evidence="1" type="ORF">EZ315_08820</name>
</gene>
<evidence type="ECO:0000313" key="1">
    <source>
        <dbReference type="EMBL" id="TGG40758.1"/>
    </source>
</evidence>
<dbReference type="AlphaFoldDB" id="A0A4Z0VB19"/>
<comment type="caution">
    <text evidence="1">The sequence shown here is derived from an EMBL/GenBank/DDBJ whole genome shotgun (WGS) entry which is preliminary data.</text>
</comment>
<keyword evidence="2" id="KW-1185">Reference proteome</keyword>
<dbReference type="GeneID" id="82149890"/>
<proteinExistence type="predicted"/>
<evidence type="ECO:0000313" key="2">
    <source>
        <dbReference type="Proteomes" id="UP000297635"/>
    </source>
</evidence>